<organism evidence="1 2">
    <name type="scientific">Yersinia pseudotuberculosis serotype O:1b (strain IP 31758)</name>
    <dbReference type="NCBI Taxonomy" id="349747"/>
    <lineage>
        <taxon>Bacteria</taxon>
        <taxon>Pseudomonadati</taxon>
        <taxon>Pseudomonadota</taxon>
        <taxon>Gammaproteobacteria</taxon>
        <taxon>Enterobacterales</taxon>
        <taxon>Yersiniaceae</taxon>
        <taxon>Yersinia</taxon>
    </lineage>
</organism>
<dbReference type="AlphaFoldDB" id="A0A0U1QUY9"/>
<sequence length="38" mass="4177">MPYIGSFHRAESVNHALESLIMTGIINHKVPTVGSRRG</sequence>
<dbReference type="Proteomes" id="UP000002412">
    <property type="component" value="Chromosome"/>
</dbReference>
<evidence type="ECO:0000313" key="2">
    <source>
        <dbReference type="Proteomes" id="UP000002412"/>
    </source>
</evidence>
<evidence type="ECO:0000313" key="1">
    <source>
        <dbReference type="EMBL" id="ABS46285.1"/>
    </source>
</evidence>
<accession>A0A0U1QUY9</accession>
<gene>
    <name evidence="1" type="ordered locus">YpsIP31758_4109</name>
</gene>
<name>A0A0U1QUY9_YERP3</name>
<protein>
    <submittedName>
        <fullName evidence="1">Uncharacterized protein</fullName>
    </submittedName>
</protein>
<proteinExistence type="predicted"/>
<dbReference type="KEGG" id="ypi:YpsIP31758_4109"/>
<dbReference type="EMBL" id="CP000720">
    <property type="protein sequence ID" value="ABS46285.1"/>
    <property type="molecule type" value="Genomic_DNA"/>
</dbReference>
<dbReference type="HOGENOM" id="CLU_3335199_0_0_6"/>
<reference evidence="1 2" key="1">
    <citation type="journal article" date="2007" name="PLoS Genet.">
        <title>The complete genome sequence of Yersinia pseudotuberculosis IP31758, the causative agent of Far East scarlet-like fever.</title>
        <authorList>
            <person name="Eppinger M."/>
            <person name="Rosovitz M.J."/>
            <person name="Fricke W.F."/>
            <person name="Rasko D.A."/>
            <person name="Kokorina G."/>
            <person name="Fayolle C."/>
            <person name="Lindler L.E."/>
            <person name="Carniel E."/>
            <person name="Ravel J."/>
        </authorList>
    </citation>
    <scope>NUCLEOTIDE SEQUENCE [LARGE SCALE GENOMIC DNA]</scope>
    <source>
        <strain evidence="1 2">IP 31758</strain>
    </source>
</reference>